<dbReference type="CDD" id="cd05233">
    <property type="entry name" value="SDR_c"/>
    <property type="match status" value="1"/>
</dbReference>
<dbReference type="PANTHER" id="PTHR42879:SF2">
    <property type="entry name" value="3-OXOACYL-[ACYL-CARRIER-PROTEIN] REDUCTASE FABG"/>
    <property type="match status" value="1"/>
</dbReference>
<comment type="similarity">
    <text evidence="1">Belongs to the short-chain dehydrogenases/reductases (SDR) family.</text>
</comment>
<dbReference type="EMBL" id="AYYN01000080">
    <property type="protein sequence ID" value="KRM75007.1"/>
    <property type="molecule type" value="Genomic_DNA"/>
</dbReference>
<evidence type="ECO:0000313" key="2">
    <source>
        <dbReference type="EMBL" id="KRM75007.1"/>
    </source>
</evidence>
<dbReference type="PANTHER" id="PTHR42879">
    <property type="entry name" value="3-OXOACYL-(ACYL-CARRIER-PROTEIN) REDUCTASE"/>
    <property type="match status" value="1"/>
</dbReference>
<dbReference type="PATRIC" id="fig|1423772.3.peg.208"/>
<accession>A0A0R2B6K4</accession>
<dbReference type="SUPFAM" id="SSF51735">
    <property type="entry name" value="NAD(P)-binding Rossmann-fold domains"/>
    <property type="match status" value="1"/>
</dbReference>
<dbReference type="InterPro" id="IPR036291">
    <property type="entry name" value="NAD(P)-bd_dom_sf"/>
</dbReference>
<comment type="caution">
    <text evidence="2">The sequence shown here is derived from an EMBL/GenBank/DDBJ whole genome shotgun (WGS) entry which is preliminary data.</text>
</comment>
<gene>
    <name evidence="2" type="ORF">FC48_GL000185</name>
</gene>
<evidence type="ECO:0000256" key="1">
    <source>
        <dbReference type="ARBA" id="ARBA00006484"/>
    </source>
</evidence>
<reference evidence="2 3" key="1">
    <citation type="journal article" date="2015" name="Genome Announc.">
        <title>Expanding the biotechnology potential of lactobacilli through comparative genomics of 213 strains and associated genera.</title>
        <authorList>
            <person name="Sun Z."/>
            <person name="Harris H.M."/>
            <person name="McCann A."/>
            <person name="Guo C."/>
            <person name="Argimon S."/>
            <person name="Zhang W."/>
            <person name="Yang X."/>
            <person name="Jeffery I.B."/>
            <person name="Cooney J.C."/>
            <person name="Kagawa T.F."/>
            <person name="Liu W."/>
            <person name="Song Y."/>
            <person name="Salvetti E."/>
            <person name="Wrobel A."/>
            <person name="Rasinkangas P."/>
            <person name="Parkhill J."/>
            <person name="Rea M.C."/>
            <person name="O'Sullivan O."/>
            <person name="Ritari J."/>
            <person name="Douillard F.P."/>
            <person name="Paul Ross R."/>
            <person name="Yang R."/>
            <person name="Briner A.E."/>
            <person name="Felis G.E."/>
            <person name="de Vos W.M."/>
            <person name="Barrangou R."/>
            <person name="Klaenhammer T.R."/>
            <person name="Caufield P.W."/>
            <person name="Cui Y."/>
            <person name="Zhang H."/>
            <person name="O'Toole P.W."/>
        </authorList>
    </citation>
    <scope>NUCLEOTIDE SEQUENCE [LARGE SCALE GENOMIC DNA]</scope>
    <source>
        <strain evidence="2 3">DSM 20452</strain>
    </source>
</reference>
<dbReference type="PRINTS" id="PR00081">
    <property type="entry name" value="GDHRDH"/>
</dbReference>
<dbReference type="NCBIfam" id="NF047420">
    <property type="entry name" value="EF_P_mod_YmfI"/>
    <property type="match status" value="1"/>
</dbReference>
<evidence type="ECO:0000313" key="3">
    <source>
        <dbReference type="Proteomes" id="UP000051612"/>
    </source>
</evidence>
<protein>
    <submittedName>
        <fullName evidence="2">3-oxoacyl-acyl carrier protein reductase</fullName>
    </submittedName>
</protein>
<name>A0A0R2B6K4_9LACO</name>
<dbReference type="AlphaFoldDB" id="A0A0R2B6K4"/>
<sequence length="242" mass="26237">MKWALLCGASGDLGHQIAKDLAADGWSLYLHYYRNKTRVDDLVVELAKNYPKQDFLTIQADLTAPDTMLQVASQIFGSLDALIFAQGTTEYGLFSQQEPQAFDQLLAMQLQSPLRLIALLEAKLARSQAARIVFIGSVYGGAGSALEVGYSTVKGAQSAFCKAYSKEVASLGITVNTLAPGAIDTQMNQMFSGSERQAVKEEIPSGRFAQPSEISYFVKMLLAPKASYLTGQTLYVTGGWLV</sequence>
<organism evidence="2 3">
    <name type="scientific">Ligilactobacillus murinus DSM 20452 = NBRC 14221</name>
    <dbReference type="NCBI Taxonomy" id="1423772"/>
    <lineage>
        <taxon>Bacteria</taxon>
        <taxon>Bacillati</taxon>
        <taxon>Bacillota</taxon>
        <taxon>Bacilli</taxon>
        <taxon>Lactobacillales</taxon>
        <taxon>Lactobacillaceae</taxon>
        <taxon>Ligilactobacillus</taxon>
    </lineage>
</organism>
<dbReference type="RefSeq" id="WP_004048191.1">
    <property type="nucleotide sequence ID" value="NZ_AYYN01000080.1"/>
</dbReference>
<dbReference type="Proteomes" id="UP000051612">
    <property type="component" value="Unassembled WGS sequence"/>
</dbReference>
<dbReference type="InterPro" id="IPR002347">
    <property type="entry name" value="SDR_fam"/>
</dbReference>
<dbReference type="GeneID" id="48465905"/>
<proteinExistence type="inferred from homology"/>
<dbReference type="Gene3D" id="3.40.50.720">
    <property type="entry name" value="NAD(P)-binding Rossmann-like Domain"/>
    <property type="match status" value="1"/>
</dbReference>
<dbReference type="InterPro" id="IPR050259">
    <property type="entry name" value="SDR"/>
</dbReference>
<dbReference type="Pfam" id="PF13561">
    <property type="entry name" value="adh_short_C2"/>
    <property type="match status" value="1"/>
</dbReference>